<dbReference type="EMBL" id="JAAECE010000003">
    <property type="protein sequence ID" value="KAF1804210.1"/>
    <property type="molecule type" value="Genomic_DNA"/>
</dbReference>
<evidence type="ECO:0000256" key="1">
    <source>
        <dbReference type="ARBA" id="ARBA00004123"/>
    </source>
</evidence>
<dbReference type="GO" id="GO:0005634">
    <property type="term" value="C:nucleus"/>
    <property type="evidence" value="ECO:0007669"/>
    <property type="project" value="UniProtKB-SubCell"/>
</dbReference>
<dbReference type="InterPro" id="IPR016069">
    <property type="entry name" value="Translin_C"/>
</dbReference>
<evidence type="ECO:0000256" key="2">
    <source>
        <dbReference type="ARBA" id="ARBA00004496"/>
    </source>
</evidence>
<dbReference type="Proteomes" id="UP000469890">
    <property type="component" value="Unassembled WGS sequence"/>
</dbReference>
<dbReference type="AlphaFoldDB" id="A0A8H4BLH3"/>
<dbReference type="CDD" id="cd14820">
    <property type="entry name" value="TRAX"/>
    <property type="match status" value="1"/>
</dbReference>
<evidence type="ECO:0000256" key="5">
    <source>
        <dbReference type="ARBA" id="ARBA00023242"/>
    </source>
</evidence>
<protein>
    <submittedName>
        <fullName evidence="6">Translin</fullName>
    </submittedName>
</protein>
<dbReference type="InterPro" id="IPR002848">
    <property type="entry name" value="Translin_fam"/>
</dbReference>
<accession>A0A8H4BLH3</accession>
<organism evidence="6 7">
    <name type="scientific">Mucor circinelloides f. lusitanicus</name>
    <name type="common">Mucor racemosus var. lusitanicus</name>
    <dbReference type="NCBI Taxonomy" id="29924"/>
    <lineage>
        <taxon>Eukaryota</taxon>
        <taxon>Fungi</taxon>
        <taxon>Fungi incertae sedis</taxon>
        <taxon>Mucoromycota</taxon>
        <taxon>Mucoromycotina</taxon>
        <taxon>Mucoromycetes</taxon>
        <taxon>Mucorales</taxon>
        <taxon>Mucorineae</taxon>
        <taxon>Mucoraceae</taxon>
        <taxon>Mucor</taxon>
    </lineage>
</organism>
<evidence type="ECO:0000256" key="3">
    <source>
        <dbReference type="ARBA" id="ARBA00005902"/>
    </source>
</evidence>
<dbReference type="SUPFAM" id="SSF74784">
    <property type="entry name" value="Translin"/>
    <property type="match status" value="1"/>
</dbReference>
<evidence type="ECO:0000313" key="7">
    <source>
        <dbReference type="Proteomes" id="UP000469890"/>
    </source>
</evidence>
<keyword evidence="4" id="KW-0963">Cytoplasm</keyword>
<gene>
    <name evidence="6" type="ORF">FB192DRAFT_1371751</name>
</gene>
<proteinExistence type="inferred from homology"/>
<dbReference type="FunFam" id="1.20.58.200:FF:000001">
    <property type="entry name" value="Translin-associated factor X"/>
    <property type="match status" value="1"/>
</dbReference>
<dbReference type="PANTHER" id="PTHR10741">
    <property type="entry name" value="TRANSLIN AND TRANSLIN ASSOCIATED PROTEIN X"/>
    <property type="match status" value="1"/>
</dbReference>
<evidence type="ECO:0000313" key="6">
    <source>
        <dbReference type="EMBL" id="KAF1804210.1"/>
    </source>
</evidence>
<dbReference type="InterPro" id="IPR016068">
    <property type="entry name" value="Translin_N"/>
</dbReference>
<comment type="subcellular location">
    <subcellularLocation>
        <location evidence="2">Cytoplasm</location>
    </subcellularLocation>
    <subcellularLocation>
        <location evidence="1">Nucleus</location>
    </subcellularLocation>
</comment>
<reference evidence="6 7" key="1">
    <citation type="submission" date="2019-09" db="EMBL/GenBank/DDBJ databases">
        <authorList>
            <consortium name="DOE Joint Genome Institute"/>
            <person name="Mondo S.J."/>
            <person name="Navarro-Mendoza M.I."/>
            <person name="Perez-Arques C."/>
            <person name="Panchal S."/>
            <person name="Nicolas F.E."/>
            <person name="Ganguly P."/>
            <person name="Pangilinan J."/>
            <person name="Grigoriev I."/>
            <person name="Heitman J."/>
            <person name="Sanya K."/>
            <person name="Garre V."/>
        </authorList>
    </citation>
    <scope>NUCLEOTIDE SEQUENCE [LARGE SCALE GENOMIC DNA]</scope>
    <source>
        <strain evidence="6 7">MU402</strain>
    </source>
</reference>
<dbReference type="Gene3D" id="1.20.58.200">
    <property type="entry name" value="Translin, domain 2"/>
    <property type="match status" value="1"/>
</dbReference>
<keyword evidence="5" id="KW-0539">Nucleus</keyword>
<comment type="similarity">
    <text evidence="3">Belongs to the translin family.</text>
</comment>
<dbReference type="Pfam" id="PF01997">
    <property type="entry name" value="Translin"/>
    <property type="match status" value="1"/>
</dbReference>
<name>A0A8H4BLH3_MUCCL</name>
<dbReference type="Gene3D" id="1.20.58.190">
    <property type="entry name" value="Translin, domain 1"/>
    <property type="match status" value="1"/>
</dbReference>
<evidence type="ECO:0000256" key="4">
    <source>
        <dbReference type="ARBA" id="ARBA00022490"/>
    </source>
</evidence>
<dbReference type="GO" id="GO:0043565">
    <property type="term" value="F:sequence-specific DNA binding"/>
    <property type="evidence" value="ECO:0007669"/>
    <property type="project" value="InterPro"/>
</dbReference>
<sequence>MTELDPQAFFTESRNILDAHHDRRERIIKVSRDITALSKKMIFALHRAIQANHSNPDYKEADQRQREIIDLFKKLAVDVQGLNYHRYSRSFSGGFEEFIEAIAFYHFLLHKTVITKEQVDSHFKDEQGQVWVPVKTEDYILGLADFTGELMRYAIHVVSTGKYDQAMVICKLLRKIDLDFDIIATSYMPQLSKKLGALKGSIKKVEQACYTFQIRGSEYPKEMYLTIIKNHQDQYEQEQNS</sequence>
<dbReference type="GO" id="GO:0005737">
    <property type="term" value="C:cytoplasm"/>
    <property type="evidence" value="ECO:0007669"/>
    <property type="project" value="UniProtKB-SubCell"/>
</dbReference>
<dbReference type="InterPro" id="IPR036081">
    <property type="entry name" value="Translin_sf"/>
</dbReference>
<comment type="caution">
    <text evidence="6">The sequence shown here is derived from an EMBL/GenBank/DDBJ whole genome shotgun (WGS) entry which is preliminary data.</text>
</comment>